<evidence type="ECO:0000313" key="3">
    <source>
        <dbReference type="EMBL" id="SEA02796.1"/>
    </source>
</evidence>
<dbReference type="Proteomes" id="UP000199656">
    <property type="component" value="Unassembled WGS sequence"/>
</dbReference>
<dbReference type="PANTHER" id="PTHR36113">
    <property type="entry name" value="LYASE, PUTATIVE-RELATED-RELATED"/>
    <property type="match status" value="1"/>
</dbReference>
<sequence length="129" mass="14804">MLLQAVHHIAIICSDYQRSKTFYTETLGLSVIREVYRMERDSWKLDLALNGHYIIELFSFPDPPPRSSRPEALGLRHLAFSVEDINKAVRELNARGVVTEPVRTDPHTGKLFTFFTDPDGLPLELYETT</sequence>
<accession>A0A1H3XTU0</accession>
<dbReference type="InterPro" id="IPR004360">
    <property type="entry name" value="Glyas_Fos-R_dOase_dom"/>
</dbReference>
<dbReference type="InterPro" id="IPR037478">
    <property type="entry name" value="YwkD-like_dom"/>
</dbReference>
<protein>
    <submittedName>
        <fullName evidence="3">Glyoxylase I family protein</fullName>
    </submittedName>
</protein>
<reference evidence="4" key="1">
    <citation type="submission" date="2016-10" db="EMBL/GenBank/DDBJ databases">
        <authorList>
            <person name="Varghese N."/>
            <person name="Submissions S."/>
        </authorList>
    </citation>
    <scope>NUCLEOTIDE SEQUENCE [LARGE SCALE GENOMIC DNA]</scope>
    <source>
        <strain evidence="4">DSM 23920</strain>
    </source>
</reference>
<dbReference type="STRING" id="408074.SAMN05660909_00487"/>
<dbReference type="Gene3D" id="3.10.180.10">
    <property type="entry name" value="2,3-Dihydroxybiphenyl 1,2-Dioxygenase, domain 1"/>
    <property type="match status" value="1"/>
</dbReference>
<dbReference type="SUPFAM" id="SSF54593">
    <property type="entry name" value="Glyoxalase/Bleomycin resistance protein/Dihydroxybiphenyl dioxygenase"/>
    <property type="match status" value="1"/>
</dbReference>
<keyword evidence="4" id="KW-1185">Reference proteome</keyword>
<dbReference type="Pfam" id="PF00903">
    <property type="entry name" value="Glyoxalase"/>
    <property type="match status" value="1"/>
</dbReference>
<dbReference type="RefSeq" id="WP_089758327.1">
    <property type="nucleotide sequence ID" value="NZ_BKAT01000010.1"/>
</dbReference>
<dbReference type="OrthoDB" id="9795618at2"/>
<dbReference type="InterPro" id="IPR037523">
    <property type="entry name" value="VOC_core"/>
</dbReference>
<dbReference type="GO" id="GO:0046872">
    <property type="term" value="F:metal ion binding"/>
    <property type="evidence" value="ECO:0007669"/>
    <property type="project" value="UniProtKB-KW"/>
</dbReference>
<evidence type="ECO:0000259" key="2">
    <source>
        <dbReference type="PROSITE" id="PS51819"/>
    </source>
</evidence>
<organism evidence="3 4">
    <name type="scientific">Chitinophaga terrae</name>
    <name type="common">ex Kim and Jung 2007</name>
    <dbReference type="NCBI Taxonomy" id="408074"/>
    <lineage>
        <taxon>Bacteria</taxon>
        <taxon>Pseudomonadati</taxon>
        <taxon>Bacteroidota</taxon>
        <taxon>Chitinophagia</taxon>
        <taxon>Chitinophagales</taxon>
        <taxon>Chitinophagaceae</taxon>
        <taxon>Chitinophaga</taxon>
    </lineage>
</organism>
<feature type="domain" description="VOC" evidence="2">
    <location>
        <begin position="5"/>
        <end position="128"/>
    </location>
</feature>
<gene>
    <name evidence="3" type="ORF">SAMN05660909_00487</name>
</gene>
<proteinExistence type="predicted"/>
<dbReference type="InterPro" id="IPR051332">
    <property type="entry name" value="Fosfomycin_Res_Enzymes"/>
</dbReference>
<evidence type="ECO:0000256" key="1">
    <source>
        <dbReference type="ARBA" id="ARBA00022723"/>
    </source>
</evidence>
<dbReference type="EMBL" id="FNRL01000002">
    <property type="protein sequence ID" value="SEA02796.1"/>
    <property type="molecule type" value="Genomic_DNA"/>
</dbReference>
<dbReference type="AlphaFoldDB" id="A0A1H3XTU0"/>
<keyword evidence="1" id="KW-0479">Metal-binding</keyword>
<dbReference type="PANTHER" id="PTHR36113:SF6">
    <property type="entry name" value="FOSFOMYCIN RESISTANCE PROTEIN FOSX"/>
    <property type="match status" value="1"/>
</dbReference>
<dbReference type="PROSITE" id="PS51819">
    <property type="entry name" value="VOC"/>
    <property type="match status" value="1"/>
</dbReference>
<dbReference type="NCBIfam" id="NF008551">
    <property type="entry name" value="PRK11478.1"/>
    <property type="match status" value="1"/>
</dbReference>
<name>A0A1H3XTU0_9BACT</name>
<dbReference type="CDD" id="cd08352">
    <property type="entry name" value="VOC_Bs_YwkD_like"/>
    <property type="match status" value="1"/>
</dbReference>
<evidence type="ECO:0000313" key="4">
    <source>
        <dbReference type="Proteomes" id="UP000199656"/>
    </source>
</evidence>
<dbReference type="InterPro" id="IPR029068">
    <property type="entry name" value="Glyas_Bleomycin-R_OHBP_Dase"/>
</dbReference>